<evidence type="ECO:0000313" key="1">
    <source>
        <dbReference type="EMBL" id="CAJ0601618.1"/>
    </source>
</evidence>
<accession>A0AA36H080</accession>
<dbReference type="EMBL" id="CATQJL010000305">
    <property type="protein sequence ID" value="CAJ0601618.1"/>
    <property type="molecule type" value="Genomic_DNA"/>
</dbReference>
<keyword evidence="2" id="KW-1185">Reference proteome</keyword>
<evidence type="ECO:0000313" key="2">
    <source>
        <dbReference type="Proteomes" id="UP001176961"/>
    </source>
</evidence>
<reference evidence="1" key="1">
    <citation type="submission" date="2023-07" db="EMBL/GenBank/DDBJ databases">
        <authorList>
            <consortium name="CYATHOMIX"/>
        </authorList>
    </citation>
    <scope>NUCLEOTIDE SEQUENCE</scope>
    <source>
        <strain evidence="1">N/A</strain>
    </source>
</reference>
<sequence length="108" mass="12271">MQHLIFALIPLAGGFLSVNKNEPISRNSNHYPGPFHVNRSNAAHPGRCESGWTYYDETDACYKIPSSLRNSGCFKHLSYVQVLMASIFFKRLAFHKMQFCLVSQSLCQ</sequence>
<name>A0AA36H080_CYLNA</name>
<dbReference type="Proteomes" id="UP001176961">
    <property type="component" value="Unassembled WGS sequence"/>
</dbReference>
<organism evidence="1 2">
    <name type="scientific">Cylicocyclus nassatus</name>
    <name type="common">Nematode worm</name>
    <dbReference type="NCBI Taxonomy" id="53992"/>
    <lineage>
        <taxon>Eukaryota</taxon>
        <taxon>Metazoa</taxon>
        <taxon>Ecdysozoa</taxon>
        <taxon>Nematoda</taxon>
        <taxon>Chromadorea</taxon>
        <taxon>Rhabditida</taxon>
        <taxon>Rhabditina</taxon>
        <taxon>Rhabditomorpha</taxon>
        <taxon>Strongyloidea</taxon>
        <taxon>Strongylidae</taxon>
        <taxon>Cylicocyclus</taxon>
    </lineage>
</organism>
<protein>
    <submittedName>
        <fullName evidence="1">Uncharacterized protein</fullName>
    </submittedName>
</protein>
<dbReference type="AlphaFoldDB" id="A0AA36H080"/>
<proteinExistence type="predicted"/>
<comment type="caution">
    <text evidence="1">The sequence shown here is derived from an EMBL/GenBank/DDBJ whole genome shotgun (WGS) entry which is preliminary data.</text>
</comment>
<gene>
    <name evidence="1" type="ORF">CYNAS_LOCUS13601</name>
</gene>